<dbReference type="AlphaFoldDB" id="A0A812R5Y9"/>
<dbReference type="OrthoDB" id="427767at2759"/>
<dbReference type="Proteomes" id="UP000604046">
    <property type="component" value="Unassembled WGS sequence"/>
</dbReference>
<keyword evidence="2" id="KW-1185">Reference proteome</keyword>
<evidence type="ECO:0000313" key="1">
    <source>
        <dbReference type="EMBL" id="CAE7423852.1"/>
    </source>
</evidence>
<reference evidence="1" key="1">
    <citation type="submission" date="2021-02" db="EMBL/GenBank/DDBJ databases">
        <authorList>
            <person name="Dougan E. K."/>
            <person name="Rhodes N."/>
            <person name="Thang M."/>
            <person name="Chan C."/>
        </authorList>
    </citation>
    <scope>NUCLEOTIDE SEQUENCE</scope>
</reference>
<dbReference type="EMBL" id="CAJNDS010002307">
    <property type="protein sequence ID" value="CAE7423852.1"/>
    <property type="molecule type" value="Genomic_DNA"/>
</dbReference>
<sequence>MHNVKGKVEHFDVYGEVRTRYSQVYWTRNAPINLPKDLVDRFDGKVMAITGYEVDQVTHDGPQLGSTTVDDILGGFSCYPDCSEGDRSIPSYHAYNHHYFSWLVGKDAQVYDREQPVHIPNPTSTGVRDLPHGHDYPTNIVFKENPGGEFRKSFHGYPSGYAQLVHSPKTWVVEPMQIDTHHRHFGINSQEGYREWFLPKRSQGQETDRNGGLSPLIECPCSDRIALETVSTPTVRSQDTCQAPITTASACLAEVKRIAPVGRSSTIDDPSLPSGCSLKPLGDSYEAIFNEAHSTKTCEPPRPMQLAGKVQLGQLTNLSLRSESLNVTITISGPDGYWFGVGFNAQAMSSRPYALIVEAGGRVSERKLENHGPGHQLKASITVLSSTVTGGIRTLTLTRPLQGLDADHYTFPREPGQIDVITAVGSTPTLSYHKAHTGGKIMLLPENEQACVCQPTETHFLNYMNKDRNQFEGYACADEPRSDMLRHGDGTGRNVSNAACHPHTYHGGLQCCKNQYFLTDLDQEDLIPNETDIYFLKWRYYFQEYLPPSDKEAASHRHLHHWVFLIDEAINDYEEDNARYGAQSVGRITAHVTGKEIGLEDVPVAYSTITPLVMTPHCHAPSCLREELWNADTGEIICNVTARYGSTAYGSLSRVFNEANYIALPPCIFGHQPGLQRPFTLTPATRLRAVKYFNNTFRHLGQMAQWTGLMVCDADPIAEDYVHV</sequence>
<comment type="caution">
    <text evidence="1">The sequence shown here is derived from an EMBL/GenBank/DDBJ whole genome shotgun (WGS) entry which is preliminary data.</text>
</comment>
<name>A0A812R5Y9_9DINO</name>
<evidence type="ECO:0000313" key="2">
    <source>
        <dbReference type="Proteomes" id="UP000604046"/>
    </source>
</evidence>
<gene>
    <name evidence="1" type="ORF">SNAT2548_LOCUS23057</name>
</gene>
<proteinExistence type="predicted"/>
<organism evidence="1 2">
    <name type="scientific">Symbiodinium natans</name>
    <dbReference type="NCBI Taxonomy" id="878477"/>
    <lineage>
        <taxon>Eukaryota</taxon>
        <taxon>Sar</taxon>
        <taxon>Alveolata</taxon>
        <taxon>Dinophyceae</taxon>
        <taxon>Suessiales</taxon>
        <taxon>Symbiodiniaceae</taxon>
        <taxon>Symbiodinium</taxon>
    </lineage>
</organism>
<accession>A0A812R5Y9</accession>
<protein>
    <submittedName>
        <fullName evidence="1">Uncharacterized protein</fullName>
    </submittedName>
</protein>